<keyword evidence="3" id="KW-1185">Reference proteome</keyword>
<dbReference type="Proteomes" id="UP001187415">
    <property type="component" value="Unassembled WGS sequence"/>
</dbReference>
<gene>
    <name evidence="2" type="ORF">Q5P01_015277</name>
</gene>
<feature type="compositionally biased region" description="Basic residues" evidence="1">
    <location>
        <begin position="20"/>
        <end position="32"/>
    </location>
</feature>
<dbReference type="EMBL" id="JAUPFM010000011">
    <property type="protein sequence ID" value="KAK2838065.1"/>
    <property type="molecule type" value="Genomic_DNA"/>
</dbReference>
<evidence type="ECO:0000256" key="1">
    <source>
        <dbReference type="SAM" id="MobiDB-lite"/>
    </source>
</evidence>
<comment type="caution">
    <text evidence="2">The sequence shown here is derived from an EMBL/GenBank/DDBJ whole genome shotgun (WGS) entry which is preliminary data.</text>
</comment>
<reference evidence="2" key="1">
    <citation type="submission" date="2023-07" db="EMBL/GenBank/DDBJ databases">
        <title>Chromosome-level Genome Assembly of Striped Snakehead (Channa striata).</title>
        <authorList>
            <person name="Liu H."/>
        </authorList>
    </citation>
    <scope>NUCLEOTIDE SEQUENCE</scope>
    <source>
        <strain evidence="2">Gz</strain>
        <tissue evidence="2">Muscle</tissue>
    </source>
</reference>
<name>A0AA88MJ79_CHASR</name>
<organism evidence="2 3">
    <name type="scientific">Channa striata</name>
    <name type="common">Snakehead murrel</name>
    <name type="synonym">Ophicephalus striatus</name>
    <dbReference type="NCBI Taxonomy" id="64152"/>
    <lineage>
        <taxon>Eukaryota</taxon>
        <taxon>Metazoa</taxon>
        <taxon>Chordata</taxon>
        <taxon>Craniata</taxon>
        <taxon>Vertebrata</taxon>
        <taxon>Euteleostomi</taxon>
        <taxon>Actinopterygii</taxon>
        <taxon>Neopterygii</taxon>
        <taxon>Teleostei</taxon>
        <taxon>Neoteleostei</taxon>
        <taxon>Acanthomorphata</taxon>
        <taxon>Anabantaria</taxon>
        <taxon>Anabantiformes</taxon>
        <taxon>Channoidei</taxon>
        <taxon>Channidae</taxon>
        <taxon>Channa</taxon>
    </lineage>
</organism>
<feature type="region of interest" description="Disordered" evidence="1">
    <location>
        <begin position="1"/>
        <end position="38"/>
    </location>
</feature>
<protein>
    <submittedName>
        <fullName evidence="2">Uncharacterized protein</fullName>
    </submittedName>
</protein>
<proteinExistence type="predicted"/>
<dbReference type="AlphaFoldDB" id="A0AA88MJ79"/>
<accession>A0AA88MJ79</accession>
<evidence type="ECO:0000313" key="3">
    <source>
        <dbReference type="Proteomes" id="UP001187415"/>
    </source>
</evidence>
<evidence type="ECO:0000313" key="2">
    <source>
        <dbReference type="EMBL" id="KAK2838065.1"/>
    </source>
</evidence>
<sequence>MDSHSGGTVEYAEKNPQQIKKNKQTAHTKAKFHTSPSGFRCHYPNREVLLREDSQTDCGRPKFHTSICEPHPHKMITAVGGHVYSFKFGYNSNLFVWICRCKEDQMLDF</sequence>